<reference evidence="3" key="1">
    <citation type="submission" date="2013-09" db="EMBL/GenBank/DDBJ databases">
        <title>Corchorus olitorius genome sequencing.</title>
        <authorList>
            <person name="Alam M."/>
            <person name="Haque M.S."/>
            <person name="Islam M.S."/>
            <person name="Emdad E.M."/>
            <person name="Islam M.M."/>
            <person name="Ahmed B."/>
            <person name="Halim A."/>
            <person name="Hossen Q.M.M."/>
            <person name="Hossain M.Z."/>
            <person name="Ahmed R."/>
            <person name="Khan M.M."/>
            <person name="Islam R."/>
            <person name="Rashid M.M."/>
            <person name="Khan S.A."/>
            <person name="Rahman M.S."/>
            <person name="Alam M."/>
            <person name="Yahiya A.S."/>
            <person name="Khan M.S."/>
            <person name="Azam M.S."/>
            <person name="Haque T."/>
            <person name="Lashkar M.Z.H."/>
            <person name="Akhand A.I."/>
            <person name="Morshed G."/>
            <person name="Roy S."/>
            <person name="Uddin K.S."/>
            <person name="Rabeya T."/>
            <person name="Hossain A.S."/>
            <person name="Chowdhury A."/>
            <person name="Snigdha A.R."/>
            <person name="Mortoza M.S."/>
            <person name="Matin S.A."/>
            <person name="Hoque S.M.E."/>
            <person name="Islam M.K."/>
            <person name="Roy D.K."/>
            <person name="Haider R."/>
            <person name="Moosa M.M."/>
            <person name="Elias S.M."/>
            <person name="Hasan A.M."/>
            <person name="Jahan S."/>
            <person name="Shafiuddin M."/>
            <person name="Mahmood N."/>
            <person name="Shommy N.S."/>
        </authorList>
    </citation>
    <scope>NUCLEOTIDE SEQUENCE [LARGE SCALE GENOMIC DNA]</scope>
    <source>
        <strain evidence="3">cv. O-4</strain>
    </source>
</reference>
<name>A0A1R3K5H3_9ROSI</name>
<dbReference type="Proteomes" id="UP000187203">
    <property type="component" value="Unassembled WGS sequence"/>
</dbReference>
<feature type="region of interest" description="Disordered" evidence="1">
    <location>
        <begin position="533"/>
        <end position="573"/>
    </location>
</feature>
<evidence type="ECO:0000313" key="2">
    <source>
        <dbReference type="EMBL" id="OMP02304.1"/>
    </source>
</evidence>
<dbReference type="AlphaFoldDB" id="A0A1R3K5H3"/>
<feature type="compositionally biased region" description="Basic and acidic residues" evidence="1">
    <location>
        <begin position="611"/>
        <end position="646"/>
    </location>
</feature>
<dbReference type="EMBL" id="AWUE01014656">
    <property type="protein sequence ID" value="OMP02304.1"/>
    <property type="molecule type" value="Genomic_DNA"/>
</dbReference>
<organism evidence="2 3">
    <name type="scientific">Corchorus olitorius</name>
    <dbReference type="NCBI Taxonomy" id="93759"/>
    <lineage>
        <taxon>Eukaryota</taxon>
        <taxon>Viridiplantae</taxon>
        <taxon>Streptophyta</taxon>
        <taxon>Embryophyta</taxon>
        <taxon>Tracheophyta</taxon>
        <taxon>Spermatophyta</taxon>
        <taxon>Magnoliopsida</taxon>
        <taxon>eudicotyledons</taxon>
        <taxon>Gunneridae</taxon>
        <taxon>Pentapetalae</taxon>
        <taxon>rosids</taxon>
        <taxon>malvids</taxon>
        <taxon>Malvales</taxon>
        <taxon>Malvaceae</taxon>
        <taxon>Grewioideae</taxon>
        <taxon>Apeibeae</taxon>
        <taxon>Corchorus</taxon>
    </lineage>
</organism>
<protein>
    <submittedName>
        <fullName evidence="2">Uncharacterized protein</fullName>
    </submittedName>
</protein>
<dbReference type="PANTHER" id="PTHR37722:SF2">
    <property type="entry name" value="OS01G0167700 PROTEIN"/>
    <property type="match status" value="1"/>
</dbReference>
<gene>
    <name evidence="2" type="ORF">COLO4_11217</name>
</gene>
<evidence type="ECO:0000313" key="3">
    <source>
        <dbReference type="Proteomes" id="UP000187203"/>
    </source>
</evidence>
<dbReference type="PANTHER" id="PTHR37722">
    <property type="entry name" value="OS01G0167700 PROTEIN"/>
    <property type="match status" value="1"/>
</dbReference>
<dbReference type="OrthoDB" id="994901at2759"/>
<sequence length="681" mass="75794">MKYHVPKNLPTAITNSVPLTDSVEIEEAGVPSSSYQGELQYPKVLFRGHDNDTLNGMNRTPDLWNAGPEKQLSLFDIVSDDASEGTSVRNLGHEAHAAFSIEGLGKITAETPPQSPKQQGRISSDDCSFPWNAASQLNSSNSSSYILNDLEIEVDALMQDINLPLGGNRSEFSMDMTYSHGNGKPKLSSITDHMQLDSNYSNRRCSYPNTNVFGNVRREDIRDARHCVLDDEFPDEMNGGNSWKYLPLKIDGDSGDLLEFGKHEMPDVAFEGHHMLKKKHTPYRRNHYIKDWPGQPDWPCFETEVSKDDLSLLSARKKYDVDDVFAKETHCKDIDNLEQRYGKCTRTPSNPMPRQSRRISKTFGSAKKNYDVEEVFAKERHCKDIDNLEQRFGRCTRTPVLPKSKATKPISSCFRGVEEIGPYHTWLPEEGCNTVDIDLGFSSLHCTSEAKLPSLGVKLWTEDPIGAFPDPEFNFHAKYCFDRAKPGESIPYSPFGCFTSKKFAFCQPLDQTNSYDSPVLSKVGSRSVKLELSPDSGIQVAPPDTSQTASPHKETVSSDLSVQGSVDGDDKRKSKIQAANHEQLDLEKESFPGNDVFFSEEQVSMDGSNPKNKDTESKEAKGGTLKAKESLKSNPKNKDPKSKEARAGTLKACSPENGEEISSSVKIHDKSDSSINDAGYI</sequence>
<proteinExistence type="predicted"/>
<accession>A0A1R3K5H3</accession>
<comment type="caution">
    <text evidence="2">The sequence shown here is derived from an EMBL/GenBank/DDBJ whole genome shotgun (WGS) entry which is preliminary data.</text>
</comment>
<feature type="compositionally biased region" description="Polar residues" evidence="1">
    <location>
        <begin position="601"/>
        <end position="610"/>
    </location>
</feature>
<feature type="region of interest" description="Disordered" evidence="1">
    <location>
        <begin position="601"/>
        <end position="681"/>
    </location>
</feature>
<keyword evidence="3" id="KW-1185">Reference proteome</keyword>
<evidence type="ECO:0000256" key="1">
    <source>
        <dbReference type="SAM" id="MobiDB-lite"/>
    </source>
</evidence>